<comment type="similarity">
    <text evidence="7">Belongs to the SMC family.</text>
</comment>
<dbReference type="InterPro" id="IPR003395">
    <property type="entry name" value="RecF/RecN/SMC_N"/>
</dbReference>
<dbReference type="GO" id="GO:0007062">
    <property type="term" value="P:sister chromatid cohesion"/>
    <property type="evidence" value="ECO:0007669"/>
    <property type="project" value="InterPro"/>
</dbReference>
<feature type="region of interest" description="Disordered" evidence="8">
    <location>
        <begin position="397"/>
        <end position="462"/>
    </location>
</feature>
<dbReference type="RefSeq" id="WP_166639152.1">
    <property type="nucleotide sequence ID" value="NZ_SNYJ01000002.1"/>
</dbReference>
<dbReference type="GO" id="GO:0005524">
    <property type="term" value="F:ATP binding"/>
    <property type="evidence" value="ECO:0007669"/>
    <property type="project" value="UniProtKB-UniRule"/>
</dbReference>
<dbReference type="EMBL" id="SNYJ01000002">
    <property type="protein sequence ID" value="TDQ42393.1"/>
    <property type="molecule type" value="Genomic_DNA"/>
</dbReference>
<keyword evidence="6 7" id="KW-0238">DNA-binding</keyword>
<keyword evidence="11" id="KW-1185">Reference proteome</keyword>
<dbReference type="InterPro" id="IPR027417">
    <property type="entry name" value="P-loop_NTPase"/>
</dbReference>
<evidence type="ECO:0000256" key="1">
    <source>
        <dbReference type="ARBA" id="ARBA00004496"/>
    </source>
</evidence>
<gene>
    <name evidence="7" type="primary">smc</name>
    <name evidence="10" type="ORF">EV213_102427</name>
</gene>
<evidence type="ECO:0000256" key="5">
    <source>
        <dbReference type="ARBA" id="ARBA00023054"/>
    </source>
</evidence>
<dbReference type="SUPFAM" id="SSF57997">
    <property type="entry name" value="Tropomyosin"/>
    <property type="match status" value="1"/>
</dbReference>
<comment type="function">
    <text evidence="7">Required for chromosome condensation and partitioning.</text>
</comment>
<evidence type="ECO:0000256" key="3">
    <source>
        <dbReference type="ARBA" id="ARBA00022741"/>
    </source>
</evidence>
<dbReference type="GO" id="GO:0005737">
    <property type="term" value="C:cytoplasm"/>
    <property type="evidence" value="ECO:0007669"/>
    <property type="project" value="UniProtKB-SubCell"/>
</dbReference>
<reference evidence="10 11" key="1">
    <citation type="submission" date="2019-03" db="EMBL/GenBank/DDBJ databases">
        <title>Genomic Encyclopedia of Type Strains, Phase IV (KMG-IV): sequencing the most valuable type-strain genomes for metagenomic binning, comparative biology and taxonomic classification.</title>
        <authorList>
            <person name="Goeker M."/>
        </authorList>
    </citation>
    <scope>NUCLEOTIDE SEQUENCE [LARGE SCALE GENOMIC DNA]</scope>
    <source>
        <strain evidence="10 11">DSM 28697</strain>
    </source>
</reference>
<keyword evidence="3 7" id="KW-0547">Nucleotide-binding</keyword>
<keyword evidence="4 7" id="KW-0067">ATP-binding</keyword>
<dbReference type="FunFam" id="3.40.50.300:FF:000984">
    <property type="entry name" value="Chromosome partition protein Smc"/>
    <property type="match status" value="1"/>
</dbReference>
<dbReference type="InterPro" id="IPR010935">
    <property type="entry name" value="SMC_hinge"/>
</dbReference>
<evidence type="ECO:0000313" key="11">
    <source>
        <dbReference type="Proteomes" id="UP000295632"/>
    </source>
</evidence>
<dbReference type="PANTHER" id="PTHR43977">
    <property type="entry name" value="STRUCTURAL MAINTENANCE OF CHROMOSOMES PROTEIN 3"/>
    <property type="match status" value="1"/>
</dbReference>
<comment type="domain">
    <text evidence="7">Contains large globular domains required for ATP hydrolysis at each terminus and a third globular domain forming a flexible hinge near the middle of the molecule. These domains are separated by coiled-coil structures.</text>
</comment>
<sequence>MLLKRIEIVGFKSFADKIAIDFVEGVTAVVGPNGSGKSNVTEAIRWVLGEQSAKSLRGSKMEDIIFSGSDSKRKLNMAQVTLTLDNEGRALPLDYSEVSVTRRVFRSGESEFLINQQACRLKDIIELFMDSGLGKEAFSIISQGKVDEILNSKPEDRRKIFEEAAGVLKYKTRKRQAEEKLSETEDNLHRVEDILHEIGGQLQPLEIQASIARDYLEKKEELEQIEVAVTVKDIDLVHEEWQTTGTKLEEANTNANEMKTKQEAVRLELNTRSAELEQLETTYEEARSQFFRHKQELETLEGRKKVLAERKRNANQNQDRYSKQQKELTDVVAWSKDQLARESATLKNKERAVEKLAASLKEKQSLIALNENDLAKDIETLKADYIERMNEAASAKNEYRYLQDQKTRNEERQRRLTRQNQSRIDERNQLSAKVEEAKKRDHEATERQMDEKKTLTKAQEDVSAKDANVQHVKDKLYQAYHYLREHESKINIIKQMQDGYEGFYQGVRTILQQKNGRLQGIHGAVAELLRIPAAYEVAIETALGAQQQHIVVENEGNARQAIQFLRSKKSGRATFLPLEAIQTKTLPDTTHRLLQEHEGAVGVASELIASDSVYDVVKKHLLGHIIIAKDLPAANDIAGRTGRRHRIVTLEGDVVHPGGSMSGGATTTTKSSYVSRKNELVRMQEQWTGMKENIEKAEANVQTKTEQLQIAKQALVTLEQKHIAQKDNVQECSRQLESLSLELKHANDNLAVFDQDYTNVVTELDQLQVRLAVVLKNSNDAEASVHLLNGQIMEKEKHKKAQEENLQVTNEQCTELKIQLAQEQESLHYQKEKVAGIQKEHREKSKALKDLTEELQLLSEDMSKGKLGEQELSEHIDAYKEEIKNGEAAIAQQLEEKHVLQEKVRIAKSALSSVSESISAAQQRIQSLDVKLNRLDVLLENHLAKLQEEYGLTYEKALQEYPLKLDLEDARERVKLIKRGIEELGSVNVGAIEEYERIAERHQFLQSQREDLLQAKETLYEIIGEMDSEMTNRFIHYFEDIREHFQRIFTELFGGGSADLVLTDPSHLLTSGVDIVCQPPGKKRRNLSLLSGGERALTAIALLFAILEARPVPFCVLDEVEAALDEANVFRFASFLKRFSEKTQFIVITHRKGTMEEADVLYGVTMQGSGVSKVLSVQLEEAQESVLA</sequence>
<comment type="caution">
    <text evidence="10">The sequence shown here is derived from an EMBL/GenBank/DDBJ whole genome shotgun (WGS) entry which is preliminary data.</text>
</comment>
<dbReference type="HAMAP" id="MF_01894">
    <property type="entry name" value="Smc_prok"/>
    <property type="match status" value="1"/>
</dbReference>
<dbReference type="GO" id="GO:0005694">
    <property type="term" value="C:chromosome"/>
    <property type="evidence" value="ECO:0007669"/>
    <property type="project" value="InterPro"/>
</dbReference>
<proteinExistence type="inferred from homology"/>
<dbReference type="InterPro" id="IPR024704">
    <property type="entry name" value="SMC"/>
</dbReference>
<dbReference type="AlphaFoldDB" id="A0A4R6UBF7"/>
<feature type="compositionally biased region" description="Basic and acidic residues" evidence="8">
    <location>
        <begin position="423"/>
        <end position="462"/>
    </location>
</feature>
<dbReference type="CDD" id="cd03278">
    <property type="entry name" value="ABC_SMC_barmotin"/>
    <property type="match status" value="2"/>
</dbReference>
<dbReference type="GO" id="GO:0007059">
    <property type="term" value="P:chromosome segregation"/>
    <property type="evidence" value="ECO:0007669"/>
    <property type="project" value="UniProtKB-UniRule"/>
</dbReference>
<dbReference type="Gene3D" id="3.30.70.1620">
    <property type="match status" value="1"/>
</dbReference>
<organism evidence="10 11">
    <name type="scientific">Aureibacillus halotolerans</name>
    <dbReference type="NCBI Taxonomy" id="1508390"/>
    <lineage>
        <taxon>Bacteria</taxon>
        <taxon>Bacillati</taxon>
        <taxon>Bacillota</taxon>
        <taxon>Bacilli</taxon>
        <taxon>Bacillales</taxon>
        <taxon>Bacillaceae</taxon>
        <taxon>Aureibacillus</taxon>
    </lineage>
</organism>
<evidence type="ECO:0000256" key="7">
    <source>
        <dbReference type="HAMAP-Rule" id="MF_01894"/>
    </source>
</evidence>
<comment type="subunit">
    <text evidence="7">Homodimer.</text>
</comment>
<evidence type="ECO:0000256" key="6">
    <source>
        <dbReference type="ARBA" id="ARBA00023125"/>
    </source>
</evidence>
<evidence type="ECO:0000259" key="9">
    <source>
        <dbReference type="SMART" id="SM00968"/>
    </source>
</evidence>
<dbReference type="Pfam" id="PF02463">
    <property type="entry name" value="SMC_N"/>
    <property type="match status" value="1"/>
</dbReference>
<keyword evidence="2 7" id="KW-0963">Cytoplasm</keyword>
<feature type="coiled-coil region" evidence="7">
    <location>
        <begin position="680"/>
        <end position="756"/>
    </location>
</feature>
<dbReference type="Gene3D" id="1.20.1060.20">
    <property type="match status" value="1"/>
</dbReference>
<dbReference type="SUPFAM" id="SSF52540">
    <property type="entry name" value="P-loop containing nucleoside triphosphate hydrolases"/>
    <property type="match status" value="1"/>
</dbReference>
<dbReference type="GO" id="GO:0006260">
    <property type="term" value="P:DNA replication"/>
    <property type="evidence" value="ECO:0007669"/>
    <property type="project" value="UniProtKB-UniRule"/>
</dbReference>
<dbReference type="SUPFAM" id="SSF75553">
    <property type="entry name" value="Smc hinge domain"/>
    <property type="match status" value="1"/>
</dbReference>
<comment type="subcellular location">
    <subcellularLocation>
        <location evidence="1 7">Cytoplasm</location>
    </subcellularLocation>
</comment>
<dbReference type="FunFam" id="3.40.50.300:FF:000901">
    <property type="entry name" value="Chromosome partition protein Smc"/>
    <property type="match status" value="1"/>
</dbReference>
<dbReference type="Proteomes" id="UP000295632">
    <property type="component" value="Unassembled WGS sequence"/>
</dbReference>
<evidence type="ECO:0000256" key="4">
    <source>
        <dbReference type="ARBA" id="ARBA00022840"/>
    </source>
</evidence>
<evidence type="ECO:0000256" key="8">
    <source>
        <dbReference type="SAM" id="MobiDB-lite"/>
    </source>
</evidence>
<dbReference type="GO" id="GO:0030261">
    <property type="term" value="P:chromosome condensation"/>
    <property type="evidence" value="ECO:0007669"/>
    <property type="project" value="InterPro"/>
</dbReference>
<dbReference type="NCBIfam" id="TIGR02168">
    <property type="entry name" value="SMC_prok_B"/>
    <property type="match status" value="1"/>
</dbReference>
<dbReference type="GO" id="GO:0003677">
    <property type="term" value="F:DNA binding"/>
    <property type="evidence" value="ECO:0007669"/>
    <property type="project" value="UniProtKB-UniRule"/>
</dbReference>
<name>A0A4R6UBF7_9BACI</name>
<feature type="coiled-coil region" evidence="7">
    <location>
        <begin position="167"/>
        <end position="194"/>
    </location>
</feature>
<evidence type="ECO:0000313" key="10">
    <source>
        <dbReference type="EMBL" id="TDQ42393.1"/>
    </source>
</evidence>
<feature type="coiled-coil region" evidence="7">
    <location>
        <begin position="792"/>
        <end position="903"/>
    </location>
</feature>
<evidence type="ECO:0000256" key="2">
    <source>
        <dbReference type="ARBA" id="ARBA00022490"/>
    </source>
</evidence>
<dbReference type="GO" id="GO:0016887">
    <property type="term" value="F:ATP hydrolysis activity"/>
    <property type="evidence" value="ECO:0007669"/>
    <property type="project" value="InterPro"/>
</dbReference>
<dbReference type="InterPro" id="IPR011890">
    <property type="entry name" value="SMC_prok"/>
</dbReference>
<feature type="domain" description="SMC hinge" evidence="9">
    <location>
        <begin position="519"/>
        <end position="638"/>
    </location>
</feature>
<accession>A0A4R6UBF7</accession>
<dbReference type="SMART" id="SM00968">
    <property type="entry name" value="SMC_hinge"/>
    <property type="match status" value="1"/>
</dbReference>
<keyword evidence="5 7" id="KW-0175">Coiled coil</keyword>
<dbReference type="InterPro" id="IPR036277">
    <property type="entry name" value="SMC_hinge_sf"/>
</dbReference>
<feature type="binding site" evidence="7">
    <location>
        <begin position="32"/>
        <end position="39"/>
    </location>
    <ligand>
        <name>ATP</name>
        <dbReference type="ChEBI" id="CHEBI:30616"/>
    </ligand>
</feature>
<dbReference type="PIRSF" id="PIRSF005719">
    <property type="entry name" value="SMC"/>
    <property type="match status" value="1"/>
</dbReference>
<feature type="compositionally biased region" description="Basic and acidic residues" evidence="8">
    <location>
        <begin position="397"/>
        <end position="414"/>
    </location>
</feature>
<dbReference type="Pfam" id="PF06470">
    <property type="entry name" value="SMC_hinge"/>
    <property type="match status" value="1"/>
</dbReference>
<protein>
    <recommendedName>
        <fullName evidence="7">Chromosome partition protein Smc</fullName>
    </recommendedName>
</protein>
<dbReference type="Gene3D" id="3.40.50.300">
    <property type="entry name" value="P-loop containing nucleotide triphosphate hydrolases"/>
    <property type="match status" value="2"/>
</dbReference>